<feature type="compositionally biased region" description="Low complexity" evidence="1">
    <location>
        <begin position="86"/>
        <end position="97"/>
    </location>
</feature>
<evidence type="ECO:0000313" key="3">
    <source>
        <dbReference type="Proteomes" id="UP001189429"/>
    </source>
</evidence>
<dbReference type="EMBL" id="CAUYUJ010002976">
    <property type="protein sequence ID" value="CAK0803222.1"/>
    <property type="molecule type" value="Genomic_DNA"/>
</dbReference>
<keyword evidence="3" id="KW-1185">Reference proteome</keyword>
<feature type="region of interest" description="Disordered" evidence="1">
    <location>
        <begin position="71"/>
        <end position="97"/>
    </location>
</feature>
<reference evidence="2" key="1">
    <citation type="submission" date="2023-10" db="EMBL/GenBank/DDBJ databases">
        <authorList>
            <person name="Chen Y."/>
            <person name="Shah S."/>
            <person name="Dougan E. K."/>
            <person name="Thang M."/>
            <person name="Chan C."/>
        </authorList>
    </citation>
    <scope>NUCLEOTIDE SEQUENCE [LARGE SCALE GENOMIC DNA]</scope>
</reference>
<sequence>GEPWNILAAGIEPLDLLISRWKRARCHGDAYLAVGDGHAMAQVDYLPDVRRLSEAEVRRVHEEVFLELVCDSEGQPVGGAPPRSPPTSTTTSASSAA</sequence>
<protein>
    <submittedName>
        <fullName evidence="2">Uncharacterized protein</fullName>
    </submittedName>
</protein>
<comment type="caution">
    <text evidence="2">The sequence shown here is derived from an EMBL/GenBank/DDBJ whole genome shotgun (WGS) entry which is preliminary data.</text>
</comment>
<name>A0ABN9QBE1_9DINO</name>
<feature type="non-terminal residue" evidence="2">
    <location>
        <position position="97"/>
    </location>
</feature>
<gene>
    <name evidence="2" type="ORF">PCOR1329_LOCUS10485</name>
</gene>
<evidence type="ECO:0000313" key="2">
    <source>
        <dbReference type="EMBL" id="CAK0803222.1"/>
    </source>
</evidence>
<proteinExistence type="predicted"/>
<accession>A0ABN9QBE1</accession>
<evidence type="ECO:0000256" key="1">
    <source>
        <dbReference type="SAM" id="MobiDB-lite"/>
    </source>
</evidence>
<feature type="non-terminal residue" evidence="2">
    <location>
        <position position="1"/>
    </location>
</feature>
<dbReference type="Proteomes" id="UP001189429">
    <property type="component" value="Unassembled WGS sequence"/>
</dbReference>
<organism evidence="2 3">
    <name type="scientific">Prorocentrum cordatum</name>
    <dbReference type="NCBI Taxonomy" id="2364126"/>
    <lineage>
        <taxon>Eukaryota</taxon>
        <taxon>Sar</taxon>
        <taxon>Alveolata</taxon>
        <taxon>Dinophyceae</taxon>
        <taxon>Prorocentrales</taxon>
        <taxon>Prorocentraceae</taxon>
        <taxon>Prorocentrum</taxon>
    </lineage>
</organism>